<accession>Q91LD8</accession>
<dbReference type="SUPFAM" id="SSF52949">
    <property type="entry name" value="Macro domain-like"/>
    <property type="match status" value="1"/>
</dbReference>
<evidence type="ECO:0000313" key="1">
    <source>
        <dbReference type="EMBL" id="AAK77775.1"/>
    </source>
</evidence>
<organism evidence="1 2">
    <name type="scientific">White spot syndrome virus</name>
    <dbReference type="NCBI Taxonomy" id="342409"/>
    <lineage>
        <taxon>Viruses</taxon>
        <taxon>Viruses incertae sedis</taxon>
        <taxon>Naldaviricetes</taxon>
        <taxon>Nimaviridae</taxon>
        <taxon>Whispovirus</taxon>
    </lineage>
</organism>
<reference evidence="1 2" key="1">
    <citation type="journal article" date="2001" name="Virology">
        <title>The white spot syndrome virus DNA genome sequence.</title>
        <authorList>
            <person name="van Hulten M.C."/>
            <person name="Witteveldt J."/>
            <person name="Peters S."/>
            <person name="Kloosterboer N."/>
            <person name="Tarchini R."/>
            <person name="Fiers M."/>
            <person name="Sandbrink H."/>
            <person name="Lankhorst R.K."/>
            <person name="Vlak J.M."/>
        </authorList>
    </citation>
    <scope>NUCLEOTIDE SEQUENCE [LARGE SCALE GENOMIC DNA]</scope>
    <source>
        <strain evidence="1">WSSV-TH</strain>
    </source>
</reference>
<sequence length="204" mass="23138">MSSGKVTYEIVEGGLLNNKYLLDGGAAICLQSNCVARKRHAGSLHDNLFKMLGFGDPYKQRRGKTNSKNLAIIEDRPQLGSVSVVQHPTEPERFCSMTFLFAQYNMGNGRKCYFPNDKEYVESCKKHERVHKSSTEMKRLRLYYFNKCLHAIAKSPAMKKYNKIIFPARIGCAAAGGDWGKYHASIRDFSTIIDKEVIIVSQRM</sequence>
<dbReference type="InterPro" id="IPR043472">
    <property type="entry name" value="Macro_dom-like"/>
</dbReference>
<dbReference type="Proteomes" id="UP000279156">
    <property type="component" value="Segment"/>
</dbReference>
<name>Q91LD8_9VIRU</name>
<evidence type="ECO:0000313" key="2">
    <source>
        <dbReference type="Proteomes" id="UP000279156"/>
    </source>
</evidence>
<proteinExistence type="predicted"/>
<reference evidence="1 2" key="2">
    <citation type="journal article" date="2005" name="Virus Res.">
        <title>Fitness and virulence of an ancestral White Spot Syndrome Virus isolate from shrimp.</title>
        <authorList>
            <person name="Marks H."/>
            <person name="van Duijse J.J."/>
            <person name="Zuidema D."/>
            <person name="van Hulten M.C."/>
            <person name="Vlak J.M."/>
        </authorList>
    </citation>
    <scope>NUCLEOTIDE SEQUENCE [LARGE SCALE GENOMIC DNA]</scope>
    <source>
        <strain evidence="1">WSSV-TH</strain>
    </source>
</reference>
<dbReference type="EMBL" id="AF369029">
    <property type="protein sequence ID" value="AAK77775.1"/>
    <property type="molecule type" value="Genomic_DNA"/>
</dbReference>
<dbReference type="Gene3D" id="3.40.220.10">
    <property type="entry name" value="Leucine Aminopeptidase, subunit E, domain 1"/>
    <property type="match status" value="1"/>
</dbReference>
<protein>
    <submittedName>
        <fullName evidence="1">ORF106, gene family 6</fullName>
    </submittedName>
</protein>